<accession>N1Q4B3</accession>
<keyword evidence="2" id="KW-1185">Reference proteome</keyword>
<reference evidence="2" key="1">
    <citation type="journal article" date="2012" name="PLoS Genet.">
        <title>The genomes of the fungal plant pathogens Cladosporium fulvum and Dothistroma septosporum reveal adaptation to different hosts and lifestyles but also signatures of common ancestry.</title>
        <authorList>
            <person name="de Wit P.J.G.M."/>
            <person name="van der Burgt A."/>
            <person name="Oekmen B."/>
            <person name="Stergiopoulos I."/>
            <person name="Abd-Elsalam K.A."/>
            <person name="Aerts A.L."/>
            <person name="Bahkali A.H."/>
            <person name="Beenen H.G."/>
            <person name="Chettri P."/>
            <person name="Cox M.P."/>
            <person name="Datema E."/>
            <person name="de Vries R.P."/>
            <person name="Dhillon B."/>
            <person name="Ganley A.R."/>
            <person name="Griffiths S.A."/>
            <person name="Guo Y."/>
            <person name="Hamelin R.C."/>
            <person name="Henrissat B."/>
            <person name="Kabir M.S."/>
            <person name="Jashni M.K."/>
            <person name="Kema G."/>
            <person name="Klaubauf S."/>
            <person name="Lapidus A."/>
            <person name="Levasseur A."/>
            <person name="Lindquist E."/>
            <person name="Mehrabi R."/>
            <person name="Ohm R.A."/>
            <person name="Owen T.J."/>
            <person name="Salamov A."/>
            <person name="Schwelm A."/>
            <person name="Schijlen E."/>
            <person name="Sun H."/>
            <person name="van den Burg H.A."/>
            <person name="van Ham R.C.H.J."/>
            <person name="Zhang S."/>
            <person name="Goodwin S.B."/>
            <person name="Grigoriev I.V."/>
            <person name="Collemare J."/>
            <person name="Bradshaw R.E."/>
        </authorList>
    </citation>
    <scope>NUCLEOTIDE SEQUENCE [LARGE SCALE GENOMIC DNA]</scope>
    <source>
        <strain evidence="2">NZE10 / CBS 128990</strain>
    </source>
</reference>
<reference evidence="1 2" key="2">
    <citation type="journal article" date="2012" name="PLoS Pathog.">
        <title>Diverse lifestyles and strategies of plant pathogenesis encoded in the genomes of eighteen Dothideomycetes fungi.</title>
        <authorList>
            <person name="Ohm R.A."/>
            <person name="Feau N."/>
            <person name="Henrissat B."/>
            <person name="Schoch C.L."/>
            <person name="Horwitz B.A."/>
            <person name="Barry K.W."/>
            <person name="Condon B.J."/>
            <person name="Copeland A.C."/>
            <person name="Dhillon B."/>
            <person name="Glaser F."/>
            <person name="Hesse C.N."/>
            <person name="Kosti I."/>
            <person name="LaButti K."/>
            <person name="Lindquist E.A."/>
            <person name="Lucas S."/>
            <person name="Salamov A.A."/>
            <person name="Bradshaw R.E."/>
            <person name="Ciuffetti L."/>
            <person name="Hamelin R.C."/>
            <person name="Kema G.H.J."/>
            <person name="Lawrence C."/>
            <person name="Scott J.A."/>
            <person name="Spatafora J.W."/>
            <person name="Turgeon B.G."/>
            <person name="de Wit P.J.G.M."/>
            <person name="Zhong S."/>
            <person name="Goodwin S.B."/>
            <person name="Grigoriev I.V."/>
        </authorList>
    </citation>
    <scope>NUCLEOTIDE SEQUENCE [LARGE SCALE GENOMIC DNA]</scope>
    <source>
        <strain evidence="2">NZE10 / CBS 128990</strain>
    </source>
</reference>
<evidence type="ECO:0000313" key="1">
    <source>
        <dbReference type="EMBL" id="EME49605.1"/>
    </source>
</evidence>
<sequence>MPQACMIRECLQRLSHHKAIHGVTKGMYEMGMPLHSTKGGNEPSRIKTFRSFALCAIEKKTSVKEFSRNACRFPVHAEARKARKAHALRMRMYIHRFVFFLHTHRKSPNAALLFAPWLGHTKTPPPCS</sequence>
<gene>
    <name evidence="1" type="ORF">DOTSEDRAFT_40792</name>
</gene>
<proteinExistence type="predicted"/>
<dbReference type="Proteomes" id="UP000016933">
    <property type="component" value="Unassembled WGS sequence"/>
</dbReference>
<evidence type="ECO:0000313" key="2">
    <source>
        <dbReference type="Proteomes" id="UP000016933"/>
    </source>
</evidence>
<dbReference type="AlphaFoldDB" id="N1Q4B3"/>
<organism evidence="1 2">
    <name type="scientific">Dothistroma septosporum (strain NZE10 / CBS 128990)</name>
    <name type="common">Red band needle blight fungus</name>
    <name type="synonym">Mycosphaerella pini</name>
    <dbReference type="NCBI Taxonomy" id="675120"/>
    <lineage>
        <taxon>Eukaryota</taxon>
        <taxon>Fungi</taxon>
        <taxon>Dikarya</taxon>
        <taxon>Ascomycota</taxon>
        <taxon>Pezizomycotina</taxon>
        <taxon>Dothideomycetes</taxon>
        <taxon>Dothideomycetidae</taxon>
        <taxon>Mycosphaerellales</taxon>
        <taxon>Mycosphaerellaceae</taxon>
        <taxon>Dothistroma</taxon>
    </lineage>
</organism>
<dbReference type="EMBL" id="KB446535">
    <property type="protein sequence ID" value="EME49605.1"/>
    <property type="molecule type" value="Genomic_DNA"/>
</dbReference>
<protein>
    <submittedName>
        <fullName evidence="1">Uncharacterized protein</fullName>
    </submittedName>
</protein>
<dbReference type="HOGENOM" id="CLU_1959522_0_0_1"/>
<name>N1Q4B3_DOTSN</name>